<evidence type="ECO:0000313" key="3">
    <source>
        <dbReference type="EMBL" id="UQX90359.1"/>
    </source>
</evidence>
<evidence type="ECO:0000256" key="1">
    <source>
        <dbReference type="ARBA" id="ARBA00004370"/>
    </source>
</evidence>
<accession>A0ABY4R3G1</accession>
<keyword evidence="4" id="KW-1185">Reference proteome</keyword>
<evidence type="ECO:0000256" key="2">
    <source>
        <dbReference type="ARBA" id="ARBA00023136"/>
    </source>
</evidence>
<comment type="subcellular location">
    <subcellularLocation>
        <location evidence="1">Membrane</location>
    </subcellularLocation>
</comment>
<dbReference type="RefSeq" id="WP_249774254.1">
    <property type="nucleotide sequence ID" value="NZ_CP097332.1"/>
</dbReference>
<evidence type="ECO:0000313" key="4">
    <source>
        <dbReference type="Proteomes" id="UP001056336"/>
    </source>
</evidence>
<evidence type="ECO:0008006" key="5">
    <source>
        <dbReference type="Google" id="ProtNLM"/>
    </source>
</evidence>
<dbReference type="EMBL" id="CP097332">
    <property type="protein sequence ID" value="UQX90359.1"/>
    <property type="molecule type" value="Genomic_DNA"/>
</dbReference>
<gene>
    <name evidence="3" type="ORF">M6D93_17180</name>
</gene>
<proteinExistence type="predicted"/>
<sequence length="161" mass="16806">MPGLMIALLVALVLGLAVANVALVVLKPAKATGAGDRAAVLAAARTGVEPVLSYNYKTVPADAARARRYLTGTFATQYQTSIDKVVAVQAPKVRAVVSAQVDSAGLEAVSGDGKQATVVVFAQQKVTNTSITQPRVDLVRLRVTLNLVGSRWLIANLQQLG</sequence>
<dbReference type="Proteomes" id="UP001056336">
    <property type="component" value="Chromosome"/>
</dbReference>
<reference evidence="3" key="2">
    <citation type="submission" date="2022-05" db="EMBL/GenBank/DDBJ databases">
        <authorList>
            <person name="Kim J.-S."/>
            <person name="Lee K."/>
            <person name="Suh M."/>
            <person name="Eom M."/>
            <person name="Kim J.-S."/>
            <person name="Kim D.-S."/>
            <person name="Ko S.-H."/>
            <person name="Shin Y."/>
            <person name="Lee J.-S."/>
        </authorList>
    </citation>
    <scope>NUCLEOTIDE SEQUENCE</scope>
    <source>
        <strain evidence="3">N237</strain>
    </source>
</reference>
<name>A0ABY4R3G1_9ACTN</name>
<reference evidence="3" key="1">
    <citation type="journal article" date="2018" name="Int. J. Syst. Evol. Microbiol.">
        <title>Jatrophihabitans telluris sp. nov., isolated from sediment soil of lava forest wetlands and the emended description of the genus Jatrophihabitans.</title>
        <authorList>
            <person name="Lee K.C."/>
            <person name="Suh M.K."/>
            <person name="Eom M.K."/>
            <person name="Kim K.K."/>
            <person name="Kim J.S."/>
            <person name="Kim D.S."/>
            <person name="Ko S.H."/>
            <person name="Shin Y.K."/>
            <person name="Lee J.S."/>
        </authorList>
    </citation>
    <scope>NUCLEOTIDE SEQUENCE</scope>
    <source>
        <strain evidence="3">N237</strain>
    </source>
</reference>
<protein>
    <recommendedName>
        <fullName evidence="5">Mce-associated membrane protein</fullName>
    </recommendedName>
</protein>
<dbReference type="PANTHER" id="PTHR37042">
    <property type="entry name" value="OUTER MEMBRANE PROTEIN RV1973"/>
    <property type="match status" value="1"/>
</dbReference>
<dbReference type="PANTHER" id="PTHR37042:SF4">
    <property type="entry name" value="OUTER MEMBRANE PROTEIN RV1973"/>
    <property type="match status" value="1"/>
</dbReference>
<keyword evidence="2" id="KW-0472">Membrane</keyword>
<organism evidence="3 4">
    <name type="scientific">Jatrophihabitans telluris</name>
    <dbReference type="NCBI Taxonomy" id="2038343"/>
    <lineage>
        <taxon>Bacteria</taxon>
        <taxon>Bacillati</taxon>
        <taxon>Actinomycetota</taxon>
        <taxon>Actinomycetes</taxon>
        <taxon>Jatrophihabitantales</taxon>
        <taxon>Jatrophihabitantaceae</taxon>
        <taxon>Jatrophihabitans</taxon>
    </lineage>
</organism>